<accession>A0A1I4PBE3</accession>
<dbReference type="RefSeq" id="WP_091932813.1">
    <property type="nucleotide sequence ID" value="NZ_FOUJ01000001.1"/>
</dbReference>
<dbReference type="AlphaFoldDB" id="A0A1I4PBE3"/>
<organism evidence="2 3">
    <name type="scientific">Methanolobus profundi</name>
    <dbReference type="NCBI Taxonomy" id="487685"/>
    <lineage>
        <taxon>Archaea</taxon>
        <taxon>Methanobacteriati</taxon>
        <taxon>Methanobacteriota</taxon>
        <taxon>Stenosarchaea group</taxon>
        <taxon>Methanomicrobia</taxon>
        <taxon>Methanosarcinales</taxon>
        <taxon>Methanosarcinaceae</taxon>
        <taxon>Methanolobus</taxon>
    </lineage>
</organism>
<dbReference type="OrthoDB" id="125626at2157"/>
<gene>
    <name evidence="2" type="ORF">SAMN04488696_0548</name>
</gene>
<name>A0A1I4PBE3_9EURY</name>
<keyword evidence="1" id="KW-0175">Coiled coil</keyword>
<evidence type="ECO:0000313" key="3">
    <source>
        <dbReference type="Proteomes" id="UP000198535"/>
    </source>
</evidence>
<sequence length="281" mass="33561">MSEELFYQNQLQNLEDIKATYFSQLDEVEKKRAEIALKKEQIKADESLVIEEYHKIREAKKLIAVEYEKLVSKNDELKIAKKEYEKKRVDFLKLETELSTRMDRYDINKASLQKRNCDQYRVLRAQFEQELALSKKQKRLDRTKIRLDSKARDIAAQKKEIASGEMDVDIEIEKIERKREYIKYLQETLSAKEQAFSSRENELVELQQKTEEEIGKQVTIHKQQLNIIKKDARIEQQLAYIKILEDDVFELKSKLEESNKQLSNMRLYSRIFEQNQEILVS</sequence>
<reference evidence="3" key="1">
    <citation type="submission" date="2016-10" db="EMBL/GenBank/DDBJ databases">
        <authorList>
            <person name="Varghese N."/>
            <person name="Submissions S."/>
        </authorList>
    </citation>
    <scope>NUCLEOTIDE SEQUENCE [LARGE SCALE GENOMIC DNA]</scope>
    <source>
        <strain evidence="3">Mob M</strain>
    </source>
</reference>
<evidence type="ECO:0000256" key="1">
    <source>
        <dbReference type="SAM" id="Coils"/>
    </source>
</evidence>
<protein>
    <submittedName>
        <fullName evidence="2">Uncharacterized protein</fullName>
    </submittedName>
</protein>
<evidence type="ECO:0000313" key="2">
    <source>
        <dbReference type="EMBL" id="SFM24945.1"/>
    </source>
</evidence>
<dbReference type="Proteomes" id="UP000198535">
    <property type="component" value="Unassembled WGS sequence"/>
</dbReference>
<keyword evidence="3" id="KW-1185">Reference proteome</keyword>
<feature type="coiled-coil region" evidence="1">
    <location>
        <begin position="11"/>
        <end position="97"/>
    </location>
</feature>
<dbReference type="EMBL" id="FOUJ01000001">
    <property type="protein sequence ID" value="SFM24945.1"/>
    <property type="molecule type" value="Genomic_DNA"/>
</dbReference>
<dbReference type="STRING" id="487685.SAMN04488696_0548"/>
<proteinExistence type="predicted"/>